<comment type="caution">
    <text evidence="9">The sequence shown here is derived from an EMBL/GenBank/DDBJ whole genome shotgun (WGS) entry which is preliminary data.</text>
</comment>
<dbReference type="PANTHER" id="PTHR35604:SF2">
    <property type="entry name" value="TRANSPOSASE INSH FOR INSERTION SEQUENCE ELEMENT IS5A-RELATED"/>
    <property type="match status" value="1"/>
</dbReference>
<dbReference type="Pfam" id="PF01609">
    <property type="entry name" value="DDE_Tnp_1"/>
    <property type="match status" value="1"/>
</dbReference>
<evidence type="ECO:0000256" key="4">
    <source>
        <dbReference type="ARBA" id="ARBA00023125"/>
    </source>
</evidence>
<evidence type="ECO:0000256" key="5">
    <source>
        <dbReference type="ARBA" id="ARBA00023172"/>
    </source>
</evidence>
<gene>
    <name evidence="9" type="ORF">F4Y08_04460</name>
</gene>
<keyword evidence="5" id="KW-0233">DNA recombination</keyword>
<dbReference type="PANTHER" id="PTHR35604">
    <property type="entry name" value="TRANSPOSASE INSH FOR INSERTION SEQUENCE ELEMENT IS5A-RELATED"/>
    <property type="match status" value="1"/>
</dbReference>
<dbReference type="GO" id="GO:0004803">
    <property type="term" value="F:transposase activity"/>
    <property type="evidence" value="ECO:0007669"/>
    <property type="project" value="InterPro"/>
</dbReference>
<keyword evidence="4" id="KW-0238">DNA-binding</keyword>
<dbReference type="AlphaFoldDB" id="A0A6B1DSC5"/>
<proteinExistence type="inferred from homology"/>
<evidence type="ECO:0000259" key="7">
    <source>
        <dbReference type="Pfam" id="PF01609"/>
    </source>
</evidence>
<protein>
    <submittedName>
        <fullName evidence="9">IS5 family transposase</fullName>
    </submittedName>
</protein>
<organism evidence="9">
    <name type="scientific">Caldilineaceae bacterium SB0662_bin_9</name>
    <dbReference type="NCBI Taxonomy" id="2605258"/>
    <lineage>
        <taxon>Bacteria</taxon>
        <taxon>Bacillati</taxon>
        <taxon>Chloroflexota</taxon>
        <taxon>Caldilineae</taxon>
        <taxon>Caldilineales</taxon>
        <taxon>Caldilineaceae</taxon>
    </lineage>
</organism>
<accession>A0A6B1DSC5</accession>
<evidence type="ECO:0000256" key="2">
    <source>
        <dbReference type="ARBA" id="ARBA00010075"/>
    </source>
</evidence>
<comment type="similarity">
    <text evidence="2">Belongs to the transposase 11 family.</text>
</comment>
<feature type="region of interest" description="Disordered" evidence="6">
    <location>
        <begin position="160"/>
        <end position="201"/>
    </location>
</feature>
<dbReference type="EMBL" id="VXPY01000030">
    <property type="protein sequence ID" value="MYD89582.1"/>
    <property type="molecule type" value="Genomic_DNA"/>
</dbReference>
<dbReference type="InterPro" id="IPR002559">
    <property type="entry name" value="Transposase_11"/>
</dbReference>
<evidence type="ECO:0000313" key="9">
    <source>
        <dbReference type="EMBL" id="MYD89582.1"/>
    </source>
</evidence>
<feature type="domain" description="Transposase InsH N-terminal" evidence="8">
    <location>
        <begin position="16"/>
        <end position="114"/>
    </location>
</feature>
<evidence type="ECO:0000256" key="6">
    <source>
        <dbReference type="SAM" id="MobiDB-lite"/>
    </source>
</evidence>
<dbReference type="GO" id="GO:0003677">
    <property type="term" value="F:DNA binding"/>
    <property type="evidence" value="ECO:0007669"/>
    <property type="project" value="UniProtKB-KW"/>
</dbReference>
<feature type="domain" description="Transposase IS4-like" evidence="7">
    <location>
        <begin position="200"/>
        <end position="350"/>
    </location>
</feature>
<evidence type="ECO:0000256" key="3">
    <source>
        <dbReference type="ARBA" id="ARBA00022578"/>
    </source>
</evidence>
<keyword evidence="3" id="KW-0815">Transposition</keyword>
<dbReference type="InterPro" id="IPR047959">
    <property type="entry name" value="Transpos_IS5"/>
</dbReference>
<comment type="function">
    <text evidence="1">Involved in the transposition of the insertion sequence IS5.</text>
</comment>
<dbReference type="GO" id="GO:0006313">
    <property type="term" value="P:DNA transposition"/>
    <property type="evidence" value="ECO:0007669"/>
    <property type="project" value="InterPro"/>
</dbReference>
<dbReference type="Pfam" id="PF05598">
    <property type="entry name" value="DUF772"/>
    <property type="match status" value="1"/>
</dbReference>
<reference evidence="9" key="1">
    <citation type="submission" date="2019-09" db="EMBL/GenBank/DDBJ databases">
        <title>Characterisation of the sponge microbiome using genome-centric metagenomics.</title>
        <authorList>
            <person name="Engelberts J.P."/>
            <person name="Robbins S.J."/>
            <person name="De Goeij J.M."/>
            <person name="Aranda M."/>
            <person name="Bell S.C."/>
            <person name="Webster N.S."/>
        </authorList>
    </citation>
    <scope>NUCLEOTIDE SEQUENCE</scope>
    <source>
        <strain evidence="9">SB0662_bin_9</strain>
    </source>
</reference>
<sequence>MRGRPNPQRSMLAIVDLEERVPRDHSLRRIKEVADAAQARLSPVFDGMYARVGRASVPPERLLKASLLIALYSVRSERAFCEELEYNLLYRWFLDMDLIERSFDATIFTKNRQRLLAHDAGRALFDEVVWAADEEGLLSDEHFSVDGTLIEAAASLKSFRAKEGPPPPADDDPGTPSVDFRGERRSNETHASTTDPEARLLRKGQGKEARLAFMGHALMENRHGLLMDFIVSQATGTAERDAVPELLDGVRERGYRPRTLGADRGYDTQDCVQDIRARRVTPHVAQKKKHSALDGRTTRRAGYAVSLRIRKRVEEVFGWMKTVGGFRRTRYRGVARTGLAGYLVATAYNLVRLAKPLDEPEAATGPSG</sequence>
<dbReference type="NCBIfam" id="NF033581">
    <property type="entry name" value="transpos_IS5_4"/>
    <property type="match status" value="1"/>
</dbReference>
<evidence type="ECO:0000259" key="8">
    <source>
        <dbReference type="Pfam" id="PF05598"/>
    </source>
</evidence>
<evidence type="ECO:0000256" key="1">
    <source>
        <dbReference type="ARBA" id="ARBA00003544"/>
    </source>
</evidence>
<dbReference type="InterPro" id="IPR008490">
    <property type="entry name" value="Transposase_InsH_N"/>
</dbReference>
<name>A0A6B1DSC5_9CHLR</name>